<accession>A0A1S4DY99</accession>
<reference evidence="4" key="2">
    <citation type="submission" date="2025-08" db="UniProtKB">
        <authorList>
            <consortium name="RefSeq"/>
        </authorList>
    </citation>
    <scope>IDENTIFICATION</scope>
    <source>
        <tissue evidence="4">Stem</tissue>
    </source>
</reference>
<proteinExistence type="inferred from homology"/>
<evidence type="ECO:0000256" key="2">
    <source>
        <dbReference type="SAM" id="MobiDB-lite"/>
    </source>
</evidence>
<reference evidence="3" key="1">
    <citation type="submission" date="2025-05" db="UniProtKB">
        <authorList>
            <consortium name="RefSeq"/>
        </authorList>
    </citation>
    <scope>NUCLEOTIDE SEQUENCE [LARGE SCALE GENOMIC DNA]</scope>
</reference>
<keyword evidence="3" id="KW-1185">Reference proteome</keyword>
<feature type="compositionally biased region" description="Low complexity" evidence="2">
    <location>
        <begin position="78"/>
        <end position="104"/>
    </location>
</feature>
<protein>
    <submittedName>
        <fullName evidence="4">Dormancy-associated protein homolog 3-like isoform X1</fullName>
    </submittedName>
</protein>
<name>A0A1S4DY99_CUCME</name>
<feature type="region of interest" description="Disordered" evidence="2">
    <location>
        <begin position="1"/>
        <end position="46"/>
    </location>
</feature>
<organism evidence="3 4">
    <name type="scientific">Cucumis melo</name>
    <name type="common">Muskmelon</name>
    <dbReference type="NCBI Taxonomy" id="3656"/>
    <lineage>
        <taxon>Eukaryota</taxon>
        <taxon>Viridiplantae</taxon>
        <taxon>Streptophyta</taxon>
        <taxon>Embryophyta</taxon>
        <taxon>Tracheophyta</taxon>
        <taxon>Spermatophyta</taxon>
        <taxon>Magnoliopsida</taxon>
        <taxon>eudicotyledons</taxon>
        <taxon>Gunneridae</taxon>
        <taxon>Pentapetalae</taxon>
        <taxon>rosids</taxon>
        <taxon>fabids</taxon>
        <taxon>Cucurbitales</taxon>
        <taxon>Cucurbitaceae</taxon>
        <taxon>Benincaseae</taxon>
        <taxon>Cucumis</taxon>
    </lineage>
</organism>
<dbReference type="RefSeq" id="XP_016900948.2">
    <property type="nucleotide sequence ID" value="XM_017045459.2"/>
</dbReference>
<dbReference type="PANTHER" id="PTHR33565:SF1">
    <property type="entry name" value="DORMANCY-ASSOCIATED PROTEIN HOMOLOG 3"/>
    <property type="match status" value="1"/>
</dbReference>
<dbReference type="GeneID" id="103492161"/>
<dbReference type="PANTHER" id="PTHR33565">
    <property type="entry name" value="DORMANCY-ASSOCIATED PROTEIN 1"/>
    <property type="match status" value="1"/>
</dbReference>
<dbReference type="Proteomes" id="UP001652600">
    <property type="component" value="Chromosome 2"/>
</dbReference>
<dbReference type="InterPro" id="IPR008406">
    <property type="entry name" value="DRM/ARP"/>
</dbReference>
<dbReference type="InParanoid" id="A0A1S4DY99"/>
<evidence type="ECO:0000256" key="1">
    <source>
        <dbReference type="ARBA" id="ARBA00010502"/>
    </source>
</evidence>
<feature type="region of interest" description="Disordered" evidence="2">
    <location>
        <begin position="78"/>
        <end position="113"/>
    </location>
</feature>
<comment type="similarity">
    <text evidence="1">Belongs to the DRM1/ARP family.</text>
</comment>
<gene>
    <name evidence="4" type="primary">LOC103492161</name>
</gene>
<dbReference type="AlphaFoldDB" id="A0A1S4DY99"/>
<dbReference type="Pfam" id="PF05564">
    <property type="entry name" value="Auxin_repressed"/>
    <property type="match status" value="1"/>
</dbReference>
<evidence type="ECO:0000313" key="4">
    <source>
        <dbReference type="RefSeq" id="XP_016900948.2"/>
    </source>
</evidence>
<evidence type="ECO:0000313" key="3">
    <source>
        <dbReference type="Proteomes" id="UP001652600"/>
    </source>
</evidence>
<sequence>MGLLDQLWDDTLAGPTPDSGLGKLRKHPSFTSRSAAAAKESNNGKRYEEGIMLSSSSSAAAAAEDGVKVSRRIMIVKPPGGYQYGSSPPVSPAASSTPPSSPFSENHSDFEEDRHRMLMGRQQVKSELGLLLLLLTCEI</sequence>